<dbReference type="InterPro" id="IPR023833">
    <property type="entry name" value="Signal_pept_SipW-depend-type"/>
</dbReference>
<sequence length="215" mass="23609">MMKNRKLVKGIALAAVITALAAGGTAAYLTDFETATNSFTVGKVDIDLDEPNWKPEDNTDLVPTQVIRKDPYVANKGVNEAFVYLEVSVPVRNVITAAKDGTRNALAKTELFSFTKNKDWTQLERTEVGQNMVYTYAYNHILKPGTKTTTLFDTVTFANIIEGQLDTQQIDMPVRAYAIQATNTGDDKTTVLEQATAAYQKYVNQNKGQAGGVTK</sequence>
<gene>
    <name evidence="2" type="ORF">C4886_11805</name>
</gene>
<protein>
    <submittedName>
        <fullName evidence="2">Camelysin metallo-endopeptidase</fullName>
    </submittedName>
</protein>
<name>A0A367FZ55_9FIRM</name>
<reference evidence="2 3" key="1">
    <citation type="submission" date="2018-02" db="EMBL/GenBank/DDBJ databases">
        <title>Complete genome sequencing of Faecalibacterium prausnitzii strains isolated from the human gut.</title>
        <authorList>
            <person name="Fitzgerald B.C."/>
            <person name="Shkoporov A.N."/>
            <person name="Ross P.R."/>
            <person name="Hill C."/>
        </authorList>
    </citation>
    <scope>NUCLEOTIDE SEQUENCE [LARGE SCALE GENOMIC DNA]</scope>
    <source>
        <strain evidence="2 3">APC942/31-1</strain>
    </source>
</reference>
<dbReference type="Proteomes" id="UP000253208">
    <property type="component" value="Unassembled WGS sequence"/>
</dbReference>
<dbReference type="RefSeq" id="WP_114002431.1">
    <property type="nucleotide sequence ID" value="NZ_PSQG01000016.1"/>
</dbReference>
<feature type="chain" id="PRO_5016959333" evidence="1">
    <location>
        <begin position="22"/>
        <end position="215"/>
    </location>
</feature>
<organism evidence="2 3">
    <name type="scientific">Blautia obeum</name>
    <dbReference type="NCBI Taxonomy" id="40520"/>
    <lineage>
        <taxon>Bacteria</taxon>
        <taxon>Bacillati</taxon>
        <taxon>Bacillota</taxon>
        <taxon>Clostridia</taxon>
        <taxon>Lachnospirales</taxon>
        <taxon>Lachnospiraceae</taxon>
        <taxon>Blautia</taxon>
    </lineage>
</organism>
<dbReference type="AlphaFoldDB" id="A0A367FZ55"/>
<dbReference type="InterPro" id="IPR022121">
    <property type="entry name" value="Peptidase_M73_camelysin"/>
</dbReference>
<evidence type="ECO:0000313" key="2">
    <source>
        <dbReference type="EMBL" id="RCH43126.1"/>
    </source>
</evidence>
<dbReference type="EMBL" id="PSQG01000016">
    <property type="protein sequence ID" value="RCH43126.1"/>
    <property type="molecule type" value="Genomic_DNA"/>
</dbReference>
<comment type="caution">
    <text evidence="2">The sequence shown here is derived from an EMBL/GenBank/DDBJ whole genome shotgun (WGS) entry which is preliminary data.</text>
</comment>
<evidence type="ECO:0000313" key="3">
    <source>
        <dbReference type="Proteomes" id="UP000253208"/>
    </source>
</evidence>
<evidence type="ECO:0000256" key="1">
    <source>
        <dbReference type="SAM" id="SignalP"/>
    </source>
</evidence>
<accession>A0A367FZ55</accession>
<dbReference type="NCBIfam" id="TIGR04088">
    <property type="entry name" value="cognate_SipW"/>
    <property type="match status" value="1"/>
</dbReference>
<keyword evidence="1" id="KW-0732">Signal</keyword>
<feature type="signal peptide" evidence="1">
    <location>
        <begin position="1"/>
        <end position="21"/>
    </location>
</feature>
<proteinExistence type="predicted"/>
<dbReference type="Pfam" id="PF12389">
    <property type="entry name" value="Peptidase_M73"/>
    <property type="match status" value="1"/>
</dbReference>